<proteinExistence type="predicted"/>
<dbReference type="Ensembl" id="ENSOKIT00005058867.1">
    <property type="protein sequence ID" value="ENSOKIP00005055472.1"/>
    <property type="gene ID" value="ENSOKIG00005023697.1"/>
</dbReference>
<evidence type="ECO:0000313" key="3">
    <source>
        <dbReference type="Proteomes" id="UP000694557"/>
    </source>
</evidence>
<protein>
    <submittedName>
        <fullName evidence="2">NOP protein chaperone 1</fullName>
    </submittedName>
</protein>
<dbReference type="Proteomes" id="UP000694557">
    <property type="component" value="Unassembled WGS sequence"/>
</dbReference>
<evidence type="ECO:0000313" key="2">
    <source>
        <dbReference type="Ensembl" id="ENSOKIP00005055472.1"/>
    </source>
</evidence>
<name>A0A8C7HHF2_ONCKI</name>
<dbReference type="PANTHER" id="PTHR28674:SF1">
    <property type="entry name" value="NOP PROTEIN CHAPERONE 1"/>
    <property type="match status" value="1"/>
</dbReference>
<dbReference type="GeneTree" id="ENSGT00940000165155"/>
<feature type="region of interest" description="Disordered" evidence="1">
    <location>
        <begin position="106"/>
        <end position="163"/>
    </location>
</feature>
<dbReference type="PANTHER" id="PTHR28674">
    <property type="entry name" value="SIMILAR TO DNA SEGMENT, CHR 10, WAYNE STATE UNIVERSITY 102,-EXPRESSED"/>
    <property type="match status" value="1"/>
</dbReference>
<dbReference type="AlphaFoldDB" id="A0A8C7HHF2"/>
<reference evidence="2" key="1">
    <citation type="submission" date="2025-08" db="UniProtKB">
        <authorList>
            <consortium name="Ensembl"/>
        </authorList>
    </citation>
    <scope>IDENTIFICATION</scope>
</reference>
<dbReference type="GO" id="GO:0000492">
    <property type="term" value="P:box C/D snoRNP assembly"/>
    <property type="evidence" value="ECO:0007669"/>
    <property type="project" value="InterPro"/>
</dbReference>
<dbReference type="InterPro" id="IPR027921">
    <property type="entry name" value="NOPCHAP1"/>
</dbReference>
<gene>
    <name evidence="2" type="primary">nopchap1</name>
</gene>
<evidence type="ECO:0000256" key="1">
    <source>
        <dbReference type="SAM" id="MobiDB-lite"/>
    </source>
</evidence>
<dbReference type="Pfam" id="PF15370">
    <property type="entry name" value="NOPCHAP1"/>
    <property type="match status" value="1"/>
</dbReference>
<dbReference type="GO" id="GO:0062064">
    <property type="term" value="F:box C/D methylation guide snoRNP complex binding"/>
    <property type="evidence" value="ECO:0007669"/>
    <property type="project" value="TreeGrafter"/>
</dbReference>
<sequence>MSRPPLSSLHCSHEHINVVRCNISVSLYVGLHDKLLLKSKGPKAGRSLQTERVPRSSVLDRLQNFLPQMAQANEKLKLQMEQAPDGHYDIERVEESGKVIEMDVSLVELSSSDSDSDRESSQDNDASDSEEESELTEENLKLPGNSQRQKKKVHIQVLEKQED</sequence>
<organism evidence="2 3">
    <name type="scientific">Oncorhynchus kisutch</name>
    <name type="common">Coho salmon</name>
    <name type="synonym">Salmo kisutch</name>
    <dbReference type="NCBI Taxonomy" id="8019"/>
    <lineage>
        <taxon>Eukaryota</taxon>
        <taxon>Metazoa</taxon>
        <taxon>Chordata</taxon>
        <taxon>Craniata</taxon>
        <taxon>Vertebrata</taxon>
        <taxon>Euteleostomi</taxon>
        <taxon>Actinopterygii</taxon>
        <taxon>Neopterygii</taxon>
        <taxon>Teleostei</taxon>
        <taxon>Protacanthopterygii</taxon>
        <taxon>Salmoniformes</taxon>
        <taxon>Salmonidae</taxon>
        <taxon>Salmoninae</taxon>
        <taxon>Oncorhynchus</taxon>
    </lineage>
</organism>
<keyword evidence="3" id="KW-1185">Reference proteome</keyword>
<reference evidence="2" key="2">
    <citation type="submission" date="2025-09" db="UniProtKB">
        <authorList>
            <consortium name="Ensembl"/>
        </authorList>
    </citation>
    <scope>IDENTIFICATION</scope>
</reference>
<feature type="compositionally biased region" description="Acidic residues" evidence="1">
    <location>
        <begin position="125"/>
        <end position="137"/>
    </location>
</feature>
<accession>A0A8C7HHF2</accession>